<dbReference type="FunFam" id="3.10.10.10:FF:000007">
    <property type="entry name" value="Retrovirus-related Pol polyprotein from transposon 17.6-like Protein"/>
    <property type="match status" value="1"/>
</dbReference>
<dbReference type="Proteomes" id="UP001165121">
    <property type="component" value="Unassembled WGS sequence"/>
</dbReference>
<gene>
    <name evidence="9" type="ORF">Pfra01_002107400</name>
</gene>
<dbReference type="OrthoDB" id="115141at2759"/>
<evidence type="ECO:0000256" key="7">
    <source>
        <dbReference type="ARBA" id="ARBA00022918"/>
    </source>
</evidence>
<dbReference type="InterPro" id="IPR043128">
    <property type="entry name" value="Rev_trsase/Diguanyl_cyclase"/>
</dbReference>
<organism evidence="9 10">
    <name type="scientific">Phytophthora fragariaefolia</name>
    <dbReference type="NCBI Taxonomy" id="1490495"/>
    <lineage>
        <taxon>Eukaryota</taxon>
        <taxon>Sar</taxon>
        <taxon>Stramenopiles</taxon>
        <taxon>Oomycota</taxon>
        <taxon>Peronosporomycetes</taxon>
        <taxon>Peronosporales</taxon>
        <taxon>Peronosporaceae</taxon>
        <taxon>Phytophthora</taxon>
    </lineage>
</organism>
<keyword evidence="4" id="KW-0540">Nuclease</keyword>
<evidence type="ECO:0000256" key="2">
    <source>
        <dbReference type="ARBA" id="ARBA00022679"/>
    </source>
</evidence>
<sequence>MTTLNVEHHIDTGTAAPILQKRRRHAQAEDAIIESNVIQLLQAGVIEESDQERFLSTAPIDDTLEALGGAQLFITLDLRSGYWQIGVAPAGRDKTAFTTNQGLYRFRRMPFGLMNASSTFQRMMNGVLRGLMWLTCLVYLDNIVVYTKGSIERHILELPTLPERLRAADLTLRLKKCVFATKTMEYLGYELSSVGVRPVGRLVTAVSKFPRPKDVVKVKRFVRLAEYYRKFIEPFGSMMRPMTRLLKKDVEWE</sequence>
<dbReference type="Pfam" id="PF00078">
    <property type="entry name" value="RVT_1"/>
    <property type="match status" value="1"/>
</dbReference>
<keyword evidence="2" id="KW-0808">Transferase</keyword>
<dbReference type="PANTHER" id="PTHR37984">
    <property type="entry name" value="PROTEIN CBG26694"/>
    <property type="match status" value="1"/>
</dbReference>
<dbReference type="AlphaFoldDB" id="A0A9W6Y0F0"/>
<evidence type="ECO:0000256" key="5">
    <source>
        <dbReference type="ARBA" id="ARBA00022759"/>
    </source>
</evidence>
<reference evidence="9" key="1">
    <citation type="submission" date="2023-04" db="EMBL/GenBank/DDBJ databases">
        <title>Phytophthora fragariaefolia NBRC 109709.</title>
        <authorList>
            <person name="Ichikawa N."/>
            <person name="Sato H."/>
            <person name="Tonouchi N."/>
        </authorList>
    </citation>
    <scope>NUCLEOTIDE SEQUENCE</scope>
    <source>
        <strain evidence="9">NBRC 109709</strain>
    </source>
</reference>
<dbReference type="GO" id="GO:0004519">
    <property type="term" value="F:endonuclease activity"/>
    <property type="evidence" value="ECO:0007669"/>
    <property type="project" value="UniProtKB-KW"/>
</dbReference>
<dbReference type="Gene3D" id="3.30.70.270">
    <property type="match status" value="2"/>
</dbReference>
<accession>A0A9W6Y0F0</accession>
<feature type="domain" description="Reverse transcriptase" evidence="8">
    <location>
        <begin position="1"/>
        <end position="191"/>
    </location>
</feature>
<dbReference type="PROSITE" id="PS50878">
    <property type="entry name" value="RT_POL"/>
    <property type="match status" value="1"/>
</dbReference>
<keyword evidence="7" id="KW-0695">RNA-directed DNA polymerase</keyword>
<keyword evidence="10" id="KW-1185">Reference proteome</keyword>
<protein>
    <submittedName>
        <fullName evidence="9">Unnamed protein product</fullName>
    </submittedName>
</protein>
<dbReference type="SUPFAM" id="SSF56672">
    <property type="entry name" value="DNA/RNA polymerases"/>
    <property type="match status" value="1"/>
</dbReference>
<dbReference type="InterPro" id="IPR043502">
    <property type="entry name" value="DNA/RNA_pol_sf"/>
</dbReference>
<keyword evidence="1" id="KW-0645">Protease</keyword>
<dbReference type="GO" id="GO:0006508">
    <property type="term" value="P:proteolysis"/>
    <property type="evidence" value="ECO:0007669"/>
    <property type="project" value="UniProtKB-KW"/>
</dbReference>
<dbReference type="CDD" id="cd01647">
    <property type="entry name" value="RT_LTR"/>
    <property type="match status" value="1"/>
</dbReference>
<dbReference type="GO" id="GO:0003964">
    <property type="term" value="F:RNA-directed DNA polymerase activity"/>
    <property type="evidence" value="ECO:0007669"/>
    <property type="project" value="UniProtKB-KW"/>
</dbReference>
<dbReference type="InterPro" id="IPR050951">
    <property type="entry name" value="Retrovirus_Pol_polyprotein"/>
</dbReference>
<evidence type="ECO:0000259" key="8">
    <source>
        <dbReference type="PROSITE" id="PS50878"/>
    </source>
</evidence>
<evidence type="ECO:0000313" key="9">
    <source>
        <dbReference type="EMBL" id="GMF51809.1"/>
    </source>
</evidence>
<dbReference type="PANTHER" id="PTHR37984:SF5">
    <property type="entry name" value="PROTEIN NYNRIN-LIKE"/>
    <property type="match status" value="1"/>
</dbReference>
<dbReference type="InterPro" id="IPR000477">
    <property type="entry name" value="RT_dom"/>
</dbReference>
<evidence type="ECO:0000256" key="4">
    <source>
        <dbReference type="ARBA" id="ARBA00022722"/>
    </source>
</evidence>
<dbReference type="GO" id="GO:0008233">
    <property type="term" value="F:peptidase activity"/>
    <property type="evidence" value="ECO:0007669"/>
    <property type="project" value="UniProtKB-KW"/>
</dbReference>
<name>A0A9W6Y0F0_9STRA</name>
<dbReference type="Gene3D" id="3.10.10.10">
    <property type="entry name" value="HIV Type 1 Reverse Transcriptase, subunit A, domain 1"/>
    <property type="match status" value="1"/>
</dbReference>
<keyword evidence="3" id="KW-0548">Nucleotidyltransferase</keyword>
<evidence type="ECO:0000256" key="6">
    <source>
        <dbReference type="ARBA" id="ARBA00022801"/>
    </source>
</evidence>
<comment type="caution">
    <text evidence="9">The sequence shown here is derived from an EMBL/GenBank/DDBJ whole genome shotgun (WGS) entry which is preliminary data.</text>
</comment>
<keyword evidence="6" id="KW-0378">Hydrolase</keyword>
<proteinExistence type="predicted"/>
<evidence type="ECO:0000313" key="10">
    <source>
        <dbReference type="Proteomes" id="UP001165121"/>
    </source>
</evidence>
<evidence type="ECO:0000256" key="3">
    <source>
        <dbReference type="ARBA" id="ARBA00022695"/>
    </source>
</evidence>
<keyword evidence="5" id="KW-0255">Endonuclease</keyword>
<dbReference type="EMBL" id="BSXT01002954">
    <property type="protein sequence ID" value="GMF51809.1"/>
    <property type="molecule type" value="Genomic_DNA"/>
</dbReference>
<evidence type="ECO:0000256" key="1">
    <source>
        <dbReference type="ARBA" id="ARBA00022670"/>
    </source>
</evidence>